<feature type="binding site" evidence="11">
    <location>
        <position position="87"/>
    </location>
    <ligand>
        <name>Ni(2+)</name>
        <dbReference type="ChEBI" id="CHEBI:49786"/>
        <note>for nickel-dependent acireductone dioxygenase activity</note>
    </ligand>
</feature>
<dbReference type="SUPFAM" id="SSF51182">
    <property type="entry name" value="RmlC-like cupins"/>
    <property type="match status" value="1"/>
</dbReference>
<comment type="similarity">
    <text evidence="11">Belongs to the acireductone dioxygenase (ARD) family.</text>
</comment>
<feature type="binding site" evidence="11">
    <location>
        <position position="83"/>
    </location>
    <ligand>
        <name>Fe(2+)</name>
        <dbReference type="ChEBI" id="CHEBI:29033"/>
        <note>for iron-dependent acireductone dioxygenase activity</note>
    </ligand>
</feature>
<keyword evidence="6 11" id="KW-0223">Dioxygenase</keyword>
<keyword evidence="8 11" id="KW-0408">Iron</keyword>
<feature type="binding site" evidence="11">
    <location>
        <position position="83"/>
    </location>
    <ligand>
        <name>Ni(2+)</name>
        <dbReference type="ChEBI" id="CHEBI:49786"/>
        <note>for nickel-dependent acireductone dioxygenase activity</note>
    </ligand>
</feature>
<evidence type="ECO:0000256" key="2">
    <source>
        <dbReference type="ARBA" id="ARBA00022490"/>
    </source>
</evidence>
<dbReference type="EC" id="1.13.11.54" evidence="11"/>
<comment type="cofactor">
    <cofactor evidence="11">
        <name>Fe(2+)</name>
        <dbReference type="ChEBI" id="CHEBI:29033"/>
    </cofactor>
    <cofactor evidence="11">
        <name>Ni(2+)</name>
        <dbReference type="ChEBI" id="CHEBI:49786"/>
    </cofactor>
    <text evidence="11">Binds either 1 Fe or Ni cation per monomer. Iron-binding promotes an acireductone dioxygenase reaction producing 2-keto-4-methylthiobutyrate, while nickel-binding promotes an acireductone dioxygenase reaction producing 3-(methylsulfanyl)propanoate.</text>
</comment>
<keyword evidence="7 11" id="KW-0560">Oxidoreductase</keyword>
<dbReference type="InterPro" id="IPR004313">
    <property type="entry name" value="ARD"/>
</dbReference>
<evidence type="ECO:0000256" key="9">
    <source>
        <dbReference type="ARBA" id="ARBA00023167"/>
    </source>
</evidence>
<feature type="binding site" evidence="11">
    <location>
        <position position="81"/>
    </location>
    <ligand>
        <name>Ni(2+)</name>
        <dbReference type="ChEBI" id="CHEBI:49786"/>
        <note>for nickel-dependent acireductone dioxygenase activity</note>
    </ligand>
</feature>
<keyword evidence="9 11" id="KW-0486">Methionine biosynthesis</keyword>
<dbReference type="InterPro" id="IPR011051">
    <property type="entry name" value="RmlC_Cupin_sf"/>
</dbReference>
<proteinExistence type="inferred from homology"/>
<accession>A0A2C5YLN3</accession>
<dbReference type="STRING" id="2004952.A0A2C5YLN3"/>
<name>A0A2C5YLN3_9HYPO</name>
<evidence type="ECO:0000256" key="4">
    <source>
        <dbReference type="ARBA" id="ARBA00022605"/>
    </source>
</evidence>
<feature type="binding site" evidence="11">
    <location>
        <position position="87"/>
    </location>
    <ligand>
        <name>Fe(2+)</name>
        <dbReference type="ChEBI" id="CHEBI:29033"/>
        <note>for iron-dependent acireductone dioxygenase activity</note>
    </ligand>
</feature>
<reference evidence="12 13" key="1">
    <citation type="submission" date="2017-06" db="EMBL/GenBank/DDBJ databases">
        <title>Ant-infecting Ophiocordyceps genomes reveal a high diversity of potential behavioral manipulation genes and a possible major role for enterotoxins.</title>
        <authorList>
            <person name="De Bekker C."/>
            <person name="Evans H.C."/>
            <person name="Brachmann A."/>
            <person name="Hughes D.P."/>
        </authorList>
    </citation>
    <scope>NUCLEOTIDE SEQUENCE [LARGE SCALE GENOMIC DNA]</scope>
    <source>
        <strain evidence="12 13">Map16</strain>
    </source>
</reference>
<dbReference type="PANTHER" id="PTHR23418:SF0">
    <property type="entry name" value="ACIREDUCTONE DIOXYGENASE"/>
    <property type="match status" value="1"/>
</dbReference>
<evidence type="ECO:0000256" key="11">
    <source>
        <dbReference type="HAMAP-Rule" id="MF_03154"/>
    </source>
</evidence>
<keyword evidence="13" id="KW-1185">Reference proteome</keyword>
<keyword evidence="4 11" id="KW-0028">Amino-acid biosynthesis</keyword>
<dbReference type="InterPro" id="IPR027496">
    <property type="entry name" value="ARD_euk"/>
</dbReference>
<dbReference type="InterPro" id="IPR014710">
    <property type="entry name" value="RmlC-like_jellyroll"/>
</dbReference>
<sequence length="153" mass="17729">MKAYVYDNIHGDQRLPHDSSQEVGVDDLSQLGVEYFHLPKLSDVNKLAADRGYKNRDEIIVSPEALGTIYEEKVKSFFEEHLHEDEEIRYIQGGVGFFDVRGKDNVWIRIMLIEHDLLILPAGIYHRFTTDSSNVFCACYETFQRRAEVESTK</sequence>
<comment type="pathway">
    <text evidence="11">Amino-acid biosynthesis; L-methionine biosynthesis via salvage pathway; L-methionine from S-methyl-5-thio-alpha-D-ribose 1-phosphate: step 5/6.</text>
</comment>
<keyword evidence="5 11" id="KW-0479">Metal-binding</keyword>
<dbReference type="Proteomes" id="UP000226431">
    <property type="component" value="Unassembled WGS sequence"/>
</dbReference>
<feature type="binding site" evidence="11">
    <location>
        <position position="126"/>
    </location>
    <ligand>
        <name>Ni(2+)</name>
        <dbReference type="ChEBI" id="CHEBI:49786"/>
        <note>for nickel-dependent acireductone dioxygenase activity</note>
    </ligand>
</feature>
<evidence type="ECO:0000256" key="5">
    <source>
        <dbReference type="ARBA" id="ARBA00022723"/>
    </source>
</evidence>
<dbReference type="GO" id="GO:0019509">
    <property type="term" value="P:L-methionine salvage from methylthioadenosine"/>
    <property type="evidence" value="ECO:0007669"/>
    <property type="project" value="UniProtKB-UniRule"/>
</dbReference>
<dbReference type="UniPathway" id="UPA00904">
    <property type="reaction ID" value="UER00878"/>
</dbReference>
<organism evidence="12 13">
    <name type="scientific">Ophiocordyceps camponoti-rufipedis</name>
    <dbReference type="NCBI Taxonomy" id="2004952"/>
    <lineage>
        <taxon>Eukaryota</taxon>
        <taxon>Fungi</taxon>
        <taxon>Dikarya</taxon>
        <taxon>Ascomycota</taxon>
        <taxon>Pezizomycotina</taxon>
        <taxon>Sordariomycetes</taxon>
        <taxon>Hypocreomycetidae</taxon>
        <taxon>Hypocreales</taxon>
        <taxon>Ophiocordycipitaceae</taxon>
        <taxon>Ophiocordyceps</taxon>
    </lineage>
</organism>
<evidence type="ECO:0000256" key="8">
    <source>
        <dbReference type="ARBA" id="ARBA00023004"/>
    </source>
</evidence>
<dbReference type="CDD" id="cd02232">
    <property type="entry name" value="cupin_ARD"/>
    <property type="match status" value="1"/>
</dbReference>
<comment type="caution">
    <text evidence="12">The sequence shown here is derived from an EMBL/GenBank/DDBJ whole genome shotgun (WGS) entry which is preliminary data.</text>
</comment>
<evidence type="ECO:0000256" key="3">
    <source>
        <dbReference type="ARBA" id="ARBA00022596"/>
    </source>
</evidence>
<keyword evidence="2 11" id="KW-0963">Cytoplasm</keyword>
<dbReference type="GO" id="GO:0005634">
    <property type="term" value="C:nucleus"/>
    <property type="evidence" value="ECO:0007669"/>
    <property type="project" value="UniProtKB-SubCell"/>
</dbReference>
<dbReference type="AlphaFoldDB" id="A0A2C5YLN3"/>
<dbReference type="GO" id="GO:0010309">
    <property type="term" value="F:acireductone dioxygenase [iron(II)-requiring] activity"/>
    <property type="evidence" value="ECO:0007669"/>
    <property type="project" value="UniProtKB-UniRule"/>
</dbReference>
<dbReference type="GO" id="GO:0005506">
    <property type="term" value="F:iron ion binding"/>
    <property type="evidence" value="ECO:0007669"/>
    <property type="project" value="UniProtKB-UniRule"/>
</dbReference>
<protein>
    <recommendedName>
        <fullName evidence="11">Acireductone dioxygenase</fullName>
    </recommendedName>
    <alternativeName>
        <fullName evidence="11">Acireductone dioxygenase (Fe(2+)-requiring)</fullName>
        <shortName evidence="11">ARD'</shortName>
        <shortName evidence="11">Fe-ARD</shortName>
        <ecNumber evidence="11">1.13.11.54</ecNumber>
    </alternativeName>
    <alternativeName>
        <fullName evidence="11">Acireductone dioxygenase (Ni(2+)-requiring)</fullName>
        <shortName evidence="11">ARD</shortName>
        <shortName evidence="11">Ni-ARD</shortName>
        <ecNumber evidence="11">1.13.11.53</ecNumber>
    </alternativeName>
</protein>
<gene>
    <name evidence="11" type="primary">ADI1</name>
    <name evidence="12" type="ORF">CDD80_6561</name>
</gene>
<dbReference type="GO" id="GO:0016151">
    <property type="term" value="F:nickel cation binding"/>
    <property type="evidence" value="ECO:0007669"/>
    <property type="project" value="UniProtKB-UniRule"/>
</dbReference>
<feature type="binding site" evidence="11">
    <location>
        <position position="126"/>
    </location>
    <ligand>
        <name>Fe(2+)</name>
        <dbReference type="ChEBI" id="CHEBI:29033"/>
        <note>for iron-dependent acireductone dioxygenase activity</note>
    </ligand>
</feature>
<evidence type="ECO:0000256" key="10">
    <source>
        <dbReference type="ARBA" id="ARBA00023242"/>
    </source>
</evidence>
<evidence type="ECO:0000256" key="6">
    <source>
        <dbReference type="ARBA" id="ARBA00022964"/>
    </source>
</evidence>
<comment type="function">
    <text evidence="11">Catalyzes 2 different reactions between oxygen and the acireductone 1,2-dihydroxy-3-keto-5-methylthiopentene (DHK-MTPene) depending upon the metal bound in the active site. Fe-containing acireductone dioxygenase (Fe-ARD) produces formate and 2-keto-4-methylthiobutyrate (KMTB), the alpha-ketoacid precursor of methionine in the methionine recycle pathway. Ni-containing acireductone dioxygenase (Ni-ARD) produces methylthiopropionate, carbon monoxide and formate, and does not lie on the methionine recycle pathway.</text>
</comment>
<keyword evidence="10 11" id="KW-0539">Nucleus</keyword>
<dbReference type="GO" id="GO:0005737">
    <property type="term" value="C:cytoplasm"/>
    <property type="evidence" value="ECO:0007669"/>
    <property type="project" value="UniProtKB-SubCell"/>
</dbReference>
<evidence type="ECO:0000256" key="1">
    <source>
        <dbReference type="ARBA" id="ARBA00000428"/>
    </source>
</evidence>
<dbReference type="EC" id="1.13.11.53" evidence="11"/>
<comment type="subcellular location">
    <subcellularLocation>
        <location evidence="11">Cytoplasm</location>
    </subcellularLocation>
    <subcellularLocation>
        <location evidence="11">Nucleus</location>
    </subcellularLocation>
</comment>
<comment type="catalytic activity">
    <reaction evidence="1 11">
        <text>1,2-dihydroxy-5-(methylsulfanyl)pent-1-en-3-one + O2 = 4-methylsulfanyl-2-oxobutanoate + formate + 2 H(+)</text>
        <dbReference type="Rhea" id="RHEA:24504"/>
        <dbReference type="ChEBI" id="CHEBI:15378"/>
        <dbReference type="ChEBI" id="CHEBI:15379"/>
        <dbReference type="ChEBI" id="CHEBI:15740"/>
        <dbReference type="ChEBI" id="CHEBI:16723"/>
        <dbReference type="ChEBI" id="CHEBI:49252"/>
        <dbReference type="EC" id="1.13.11.54"/>
    </reaction>
</comment>
<dbReference type="OrthoDB" id="1867259at2759"/>
<comment type="catalytic activity">
    <reaction evidence="11">
        <text>1,2-dihydroxy-5-(methylsulfanyl)pent-1-en-3-one + O2 = 3-(methylsulfanyl)propanoate + CO + formate + 2 H(+)</text>
        <dbReference type="Rhea" id="RHEA:14161"/>
        <dbReference type="ChEBI" id="CHEBI:15378"/>
        <dbReference type="ChEBI" id="CHEBI:15379"/>
        <dbReference type="ChEBI" id="CHEBI:15740"/>
        <dbReference type="ChEBI" id="CHEBI:17245"/>
        <dbReference type="ChEBI" id="CHEBI:49016"/>
        <dbReference type="ChEBI" id="CHEBI:49252"/>
        <dbReference type="EC" id="1.13.11.53"/>
    </reaction>
</comment>
<evidence type="ECO:0000313" key="13">
    <source>
        <dbReference type="Proteomes" id="UP000226431"/>
    </source>
</evidence>
<dbReference type="GO" id="GO:0010308">
    <property type="term" value="F:acireductone dioxygenase (Ni2+-requiring) activity"/>
    <property type="evidence" value="ECO:0007669"/>
    <property type="project" value="UniProtKB-UniRule"/>
</dbReference>
<feature type="binding site" evidence="11">
    <location>
        <position position="81"/>
    </location>
    <ligand>
        <name>Fe(2+)</name>
        <dbReference type="ChEBI" id="CHEBI:29033"/>
        <note>for iron-dependent acireductone dioxygenase activity</note>
    </ligand>
</feature>
<evidence type="ECO:0000256" key="7">
    <source>
        <dbReference type="ARBA" id="ARBA00023002"/>
    </source>
</evidence>
<keyword evidence="3 11" id="KW-0533">Nickel</keyword>
<dbReference type="Gene3D" id="2.60.120.10">
    <property type="entry name" value="Jelly Rolls"/>
    <property type="match status" value="1"/>
</dbReference>
<dbReference type="Pfam" id="PF03079">
    <property type="entry name" value="ARD"/>
    <property type="match status" value="1"/>
</dbReference>
<dbReference type="HAMAP" id="MF_03154">
    <property type="entry name" value="Salvage_MtnD_euk"/>
    <property type="match status" value="1"/>
</dbReference>
<evidence type="ECO:0000313" key="12">
    <source>
        <dbReference type="EMBL" id="PHH69687.1"/>
    </source>
</evidence>
<dbReference type="EMBL" id="NJES01000726">
    <property type="protein sequence ID" value="PHH69687.1"/>
    <property type="molecule type" value="Genomic_DNA"/>
</dbReference>
<dbReference type="PANTHER" id="PTHR23418">
    <property type="entry name" value="ACIREDUCTONE DIOXYGENASE"/>
    <property type="match status" value="1"/>
</dbReference>